<evidence type="ECO:0000313" key="1">
    <source>
        <dbReference type="EMBL" id="KAI3728610.1"/>
    </source>
</evidence>
<evidence type="ECO:0000313" key="2">
    <source>
        <dbReference type="Proteomes" id="UP001055879"/>
    </source>
</evidence>
<proteinExistence type="predicted"/>
<keyword evidence="2" id="KW-1185">Reference proteome</keyword>
<accession>A0ACB9C311</accession>
<name>A0ACB9C311_ARCLA</name>
<dbReference type="Proteomes" id="UP001055879">
    <property type="component" value="Linkage Group LG05"/>
</dbReference>
<gene>
    <name evidence="1" type="ORF">L6452_17248</name>
</gene>
<dbReference type="EMBL" id="CM042051">
    <property type="protein sequence ID" value="KAI3728610.1"/>
    <property type="molecule type" value="Genomic_DNA"/>
</dbReference>
<organism evidence="1 2">
    <name type="scientific">Arctium lappa</name>
    <name type="common">Greater burdock</name>
    <name type="synonym">Lappa major</name>
    <dbReference type="NCBI Taxonomy" id="4217"/>
    <lineage>
        <taxon>Eukaryota</taxon>
        <taxon>Viridiplantae</taxon>
        <taxon>Streptophyta</taxon>
        <taxon>Embryophyta</taxon>
        <taxon>Tracheophyta</taxon>
        <taxon>Spermatophyta</taxon>
        <taxon>Magnoliopsida</taxon>
        <taxon>eudicotyledons</taxon>
        <taxon>Gunneridae</taxon>
        <taxon>Pentapetalae</taxon>
        <taxon>asterids</taxon>
        <taxon>campanulids</taxon>
        <taxon>Asterales</taxon>
        <taxon>Asteraceae</taxon>
        <taxon>Carduoideae</taxon>
        <taxon>Cardueae</taxon>
        <taxon>Arctiinae</taxon>
        <taxon>Arctium</taxon>
    </lineage>
</organism>
<reference evidence="1 2" key="2">
    <citation type="journal article" date="2022" name="Mol. Ecol. Resour.">
        <title>The genomes of chicory, endive, great burdock and yacon provide insights into Asteraceae paleo-polyploidization history and plant inulin production.</title>
        <authorList>
            <person name="Fan W."/>
            <person name="Wang S."/>
            <person name="Wang H."/>
            <person name="Wang A."/>
            <person name="Jiang F."/>
            <person name="Liu H."/>
            <person name="Zhao H."/>
            <person name="Xu D."/>
            <person name="Zhang Y."/>
        </authorList>
    </citation>
    <scope>NUCLEOTIDE SEQUENCE [LARGE SCALE GENOMIC DNA]</scope>
    <source>
        <strain evidence="2">cv. Niubang</strain>
    </source>
</reference>
<reference evidence="2" key="1">
    <citation type="journal article" date="2022" name="Mol. Ecol. Resour.">
        <title>The genomes of chicory, endive, great burdock and yacon provide insights into Asteraceae palaeo-polyploidization history and plant inulin production.</title>
        <authorList>
            <person name="Fan W."/>
            <person name="Wang S."/>
            <person name="Wang H."/>
            <person name="Wang A."/>
            <person name="Jiang F."/>
            <person name="Liu H."/>
            <person name="Zhao H."/>
            <person name="Xu D."/>
            <person name="Zhang Y."/>
        </authorList>
    </citation>
    <scope>NUCLEOTIDE SEQUENCE [LARGE SCALE GENOMIC DNA]</scope>
    <source>
        <strain evidence="2">cv. Niubang</strain>
    </source>
</reference>
<comment type="caution">
    <text evidence="1">The sequence shown here is derived from an EMBL/GenBank/DDBJ whole genome shotgun (WGS) entry which is preliminary data.</text>
</comment>
<sequence length="148" mass="16309">MVPEANVKPSGKTSVSEKERSCCRLTNATCTLQLVPLQACSLCLQKGLHFAVTGNWPRSSPTSAPSPRIDDDKEREKNVEAEDPQQTEGEKDMEKEGLAITDEEDESSFIPITKAPSTKPTQIIIEAEDKSTEDEEEDDEQLNIDDDG</sequence>
<protein>
    <submittedName>
        <fullName evidence="1">Uncharacterized protein</fullName>
    </submittedName>
</protein>